<keyword evidence="7" id="KW-0411">Iron-sulfur</keyword>
<dbReference type="EMBL" id="FNED01000052">
    <property type="protein sequence ID" value="SDK39508.1"/>
    <property type="molecule type" value="Genomic_DNA"/>
</dbReference>
<protein>
    <submittedName>
        <fullName evidence="10">CDP-4-dehydro-6-deoxyglucose reductase</fullName>
    </submittedName>
</protein>
<accession>A0A1G9BJ21</accession>
<reference evidence="10 11" key="1">
    <citation type="submission" date="2016-10" db="EMBL/GenBank/DDBJ databases">
        <authorList>
            <person name="de Groot N.N."/>
        </authorList>
    </citation>
    <scope>NUCLEOTIDE SEQUENCE [LARGE SCALE GENOMIC DNA]</scope>
    <source>
        <strain evidence="10 11">DSM 2895</strain>
    </source>
</reference>
<sequence length="98" mass="10794">MKAVTKKQRMYEITFDQETVGCSNNSNILAAAKRNFLKLPYGCFNGGCGMCKIKIVAGDYEVGLSSKAALPDNEREKGYALACKTYPLSDLMVRVMGR</sequence>
<evidence type="ECO:0000256" key="5">
    <source>
        <dbReference type="ARBA" id="ARBA00022982"/>
    </source>
</evidence>
<dbReference type="CDD" id="cd00207">
    <property type="entry name" value="fer2"/>
    <property type="match status" value="1"/>
</dbReference>
<evidence type="ECO:0000256" key="8">
    <source>
        <dbReference type="ARBA" id="ARBA00034078"/>
    </source>
</evidence>
<dbReference type="AlphaFoldDB" id="A0A1G9BJ21"/>
<evidence type="ECO:0000256" key="4">
    <source>
        <dbReference type="ARBA" id="ARBA00022723"/>
    </source>
</evidence>
<dbReference type="SUPFAM" id="SSF54292">
    <property type="entry name" value="2Fe-2S ferredoxin-like"/>
    <property type="match status" value="1"/>
</dbReference>
<keyword evidence="3" id="KW-0001">2Fe-2S</keyword>
<dbReference type="PROSITE" id="PS00197">
    <property type="entry name" value="2FE2S_FER_1"/>
    <property type="match status" value="1"/>
</dbReference>
<evidence type="ECO:0000256" key="3">
    <source>
        <dbReference type="ARBA" id="ARBA00022714"/>
    </source>
</evidence>
<dbReference type="Proteomes" id="UP000182836">
    <property type="component" value="Unassembled WGS sequence"/>
</dbReference>
<keyword evidence="4" id="KW-0479">Metal-binding</keyword>
<keyword evidence="5" id="KW-0249">Electron transport</keyword>
<organism evidence="10 11">
    <name type="scientific">Aneurinibacillus migulanus</name>
    <name type="common">Bacillus migulanus</name>
    <dbReference type="NCBI Taxonomy" id="47500"/>
    <lineage>
        <taxon>Bacteria</taxon>
        <taxon>Bacillati</taxon>
        <taxon>Bacillota</taxon>
        <taxon>Bacilli</taxon>
        <taxon>Bacillales</taxon>
        <taxon>Paenibacillaceae</taxon>
        <taxon>Aneurinibacillus group</taxon>
        <taxon>Aneurinibacillus</taxon>
    </lineage>
</organism>
<dbReference type="Gene3D" id="3.10.20.30">
    <property type="match status" value="1"/>
</dbReference>
<dbReference type="PROSITE" id="PS51085">
    <property type="entry name" value="2FE2S_FER_2"/>
    <property type="match status" value="1"/>
</dbReference>
<evidence type="ECO:0000313" key="10">
    <source>
        <dbReference type="EMBL" id="SDK39508.1"/>
    </source>
</evidence>
<evidence type="ECO:0000313" key="11">
    <source>
        <dbReference type="Proteomes" id="UP000182836"/>
    </source>
</evidence>
<dbReference type="InterPro" id="IPR001041">
    <property type="entry name" value="2Fe-2S_ferredoxin-type"/>
</dbReference>
<evidence type="ECO:0000256" key="6">
    <source>
        <dbReference type="ARBA" id="ARBA00023004"/>
    </source>
</evidence>
<evidence type="ECO:0000256" key="2">
    <source>
        <dbReference type="ARBA" id="ARBA00022448"/>
    </source>
</evidence>
<dbReference type="InterPro" id="IPR012675">
    <property type="entry name" value="Beta-grasp_dom_sf"/>
</dbReference>
<proteinExistence type="inferred from homology"/>
<keyword evidence="6" id="KW-0408">Iron</keyword>
<dbReference type="PANTHER" id="PTHR43112">
    <property type="entry name" value="FERREDOXIN"/>
    <property type="match status" value="1"/>
</dbReference>
<dbReference type="InterPro" id="IPR036010">
    <property type="entry name" value="2Fe-2S_ferredoxin-like_sf"/>
</dbReference>
<comment type="cofactor">
    <cofactor evidence="8">
        <name>[2Fe-2S] cluster</name>
        <dbReference type="ChEBI" id="CHEBI:190135"/>
    </cofactor>
</comment>
<gene>
    <name evidence="10" type="ORF">SAMN04487909_15239</name>
</gene>
<keyword evidence="2" id="KW-0813">Transport</keyword>
<dbReference type="GO" id="GO:0046872">
    <property type="term" value="F:metal ion binding"/>
    <property type="evidence" value="ECO:0007669"/>
    <property type="project" value="UniProtKB-KW"/>
</dbReference>
<dbReference type="InterPro" id="IPR006058">
    <property type="entry name" value="2Fe2S_fd_BS"/>
</dbReference>
<dbReference type="PANTHER" id="PTHR43112:SF3">
    <property type="entry name" value="FERREDOXIN-2, CHLOROPLASTIC"/>
    <property type="match status" value="1"/>
</dbReference>
<comment type="similarity">
    <text evidence="1">Belongs to the 2Fe2S plant-type ferredoxin family.</text>
</comment>
<name>A0A1G9BJ21_ANEMI</name>
<evidence type="ECO:0000256" key="7">
    <source>
        <dbReference type="ARBA" id="ARBA00023014"/>
    </source>
</evidence>
<feature type="domain" description="2Fe-2S ferredoxin-type" evidence="9">
    <location>
        <begin position="11"/>
        <end position="98"/>
    </location>
</feature>
<evidence type="ECO:0000256" key="1">
    <source>
        <dbReference type="ARBA" id="ARBA00007874"/>
    </source>
</evidence>
<dbReference type="GeneID" id="42307528"/>
<dbReference type="GO" id="GO:0051537">
    <property type="term" value="F:2 iron, 2 sulfur cluster binding"/>
    <property type="evidence" value="ECO:0007669"/>
    <property type="project" value="UniProtKB-KW"/>
</dbReference>
<evidence type="ECO:0000259" key="9">
    <source>
        <dbReference type="PROSITE" id="PS51085"/>
    </source>
</evidence>
<dbReference type="Pfam" id="PF00111">
    <property type="entry name" value="Fer2"/>
    <property type="match status" value="1"/>
</dbReference>
<dbReference type="RefSeq" id="WP_235356730.1">
    <property type="nucleotide sequence ID" value="NZ_BJOA01000237.1"/>
</dbReference>